<reference evidence="2" key="1">
    <citation type="submission" date="2019-10" db="EMBL/GenBank/DDBJ databases">
        <title>Conservation and host-specific expression of non-tandemly repeated heterogenous ribosome RNA gene in arbuscular mycorrhizal fungi.</title>
        <authorList>
            <person name="Maeda T."/>
            <person name="Kobayashi Y."/>
            <person name="Nakagawa T."/>
            <person name="Ezawa T."/>
            <person name="Yamaguchi K."/>
            <person name="Bino T."/>
            <person name="Nishimoto Y."/>
            <person name="Shigenobu S."/>
            <person name="Kawaguchi M."/>
        </authorList>
    </citation>
    <scope>NUCLEOTIDE SEQUENCE</scope>
    <source>
        <strain evidence="2">HR1</strain>
    </source>
</reference>
<dbReference type="PANTHER" id="PTHR28055:SF1">
    <property type="entry name" value="ALTERED INHERITANCE OF MITOCHONDRIA PROTEIN 41, MITOCHONDRIAL"/>
    <property type="match status" value="1"/>
</dbReference>
<gene>
    <name evidence="1" type="primary">AIM41</name>
    <name evidence="2" type="ORF">RCL2_002770700</name>
</gene>
<comment type="similarity">
    <text evidence="1">Belongs to the AIM41 family.</text>
</comment>
<dbReference type="AlphaFoldDB" id="A0A8H3R2U3"/>
<keyword evidence="1" id="KW-0496">Mitochondrion</keyword>
<name>A0A8H3R2U3_9GLOM</name>
<dbReference type="SUPFAM" id="SSF89095">
    <property type="entry name" value="GatB/YqeY motif"/>
    <property type="match status" value="1"/>
</dbReference>
<evidence type="ECO:0000313" key="3">
    <source>
        <dbReference type="Proteomes" id="UP000615446"/>
    </source>
</evidence>
<dbReference type="Gene3D" id="1.10.10.410">
    <property type="match status" value="1"/>
</dbReference>
<evidence type="ECO:0000313" key="2">
    <source>
        <dbReference type="EMBL" id="GET01287.1"/>
    </source>
</evidence>
<dbReference type="Pfam" id="PF09424">
    <property type="entry name" value="YqeY"/>
    <property type="match status" value="1"/>
</dbReference>
<dbReference type="OrthoDB" id="538640at2759"/>
<comment type="caution">
    <text evidence="2">The sequence shown here is derived from an EMBL/GenBank/DDBJ whole genome shotgun (WGS) entry which is preliminary data.</text>
</comment>
<evidence type="ECO:0000256" key="1">
    <source>
        <dbReference type="RuleBase" id="RU365099"/>
    </source>
</evidence>
<dbReference type="InterPro" id="IPR019004">
    <property type="entry name" value="YqeY/Aim41"/>
</dbReference>
<dbReference type="EMBL" id="BLAL01000298">
    <property type="protein sequence ID" value="GET01287.1"/>
    <property type="molecule type" value="Genomic_DNA"/>
</dbReference>
<dbReference type="GO" id="GO:0016884">
    <property type="term" value="F:carbon-nitrogen ligase activity, with glutamine as amido-N-donor"/>
    <property type="evidence" value="ECO:0007669"/>
    <property type="project" value="UniProtKB-UniRule"/>
</dbReference>
<dbReference type="InterPro" id="IPR042184">
    <property type="entry name" value="YqeY/Aim41_N"/>
</dbReference>
<dbReference type="Gene3D" id="1.10.1510.10">
    <property type="entry name" value="Uncharacterised protein YqeY/AIM41 PF09424, N-terminal domain"/>
    <property type="match status" value="1"/>
</dbReference>
<dbReference type="InterPro" id="IPR023168">
    <property type="entry name" value="GatB_Yqey_C_2"/>
</dbReference>
<organism evidence="2 3">
    <name type="scientific">Rhizophagus clarus</name>
    <dbReference type="NCBI Taxonomy" id="94130"/>
    <lineage>
        <taxon>Eukaryota</taxon>
        <taxon>Fungi</taxon>
        <taxon>Fungi incertae sedis</taxon>
        <taxon>Mucoromycota</taxon>
        <taxon>Glomeromycotina</taxon>
        <taxon>Glomeromycetes</taxon>
        <taxon>Glomerales</taxon>
        <taxon>Glomeraceae</taxon>
        <taxon>Rhizophagus</taxon>
    </lineage>
</organism>
<dbReference type="PANTHER" id="PTHR28055">
    <property type="entry name" value="ALTERED INHERITANCE OF MITOCHONDRIA PROTEIN 41, MITOCHONDRIAL"/>
    <property type="match status" value="1"/>
</dbReference>
<comment type="subcellular location">
    <subcellularLocation>
        <location evidence="1">Mitochondrion</location>
    </subcellularLocation>
</comment>
<accession>A0A8H3R2U3</accession>
<dbReference type="GO" id="GO:0005739">
    <property type="term" value="C:mitochondrion"/>
    <property type="evidence" value="ECO:0007669"/>
    <property type="project" value="UniProtKB-SubCell"/>
</dbReference>
<dbReference type="Proteomes" id="UP000615446">
    <property type="component" value="Unassembled WGS sequence"/>
</dbReference>
<dbReference type="InterPro" id="IPR003789">
    <property type="entry name" value="Asn/Gln_tRNA_amidoTrase-B-like"/>
</dbReference>
<sequence>MILNCSNFSVTQLHLFRLMILRFNKIKSHHRMPVIYATHKLSITSISGETKPSLFTKLKSEIKDSMKRKDQMKLNVVRGILSDITYASKSVSQTTTDGVPTDQEIYVTINRAIKRRQESISRFSQAGRKDLVENEQNELNILVSYLPEQMSEKEIENKVKKIVKKLGIGGVEDSKDFSRVMKEIKIERSEAPMKLVADIVKKVLSDMNKKE</sequence>
<proteinExistence type="inferred from homology"/>
<protein>
    <recommendedName>
        <fullName evidence="1">Altered inheritance of mitochondria protein 41</fullName>
    </recommendedName>
</protein>